<accession>A0A445CBC2</accession>
<dbReference type="Proteomes" id="UP000289738">
    <property type="component" value="Chromosome A07"/>
</dbReference>
<dbReference type="GO" id="GO:0008270">
    <property type="term" value="F:zinc ion binding"/>
    <property type="evidence" value="ECO:0007669"/>
    <property type="project" value="UniProtKB-UniRule"/>
</dbReference>
<dbReference type="PANTHER" id="PTHR31669">
    <property type="entry name" value="PROTEIN FAR1-RELATED SEQUENCE 10-RELATED"/>
    <property type="match status" value="1"/>
</dbReference>
<dbReference type="InterPro" id="IPR018289">
    <property type="entry name" value="MULE_transposase_dom"/>
</dbReference>
<dbReference type="GO" id="GO:0005634">
    <property type="term" value="C:nucleus"/>
    <property type="evidence" value="ECO:0007669"/>
    <property type="project" value="UniProtKB-SubCell"/>
</dbReference>
<feature type="domain" description="MULE transposase" evidence="2">
    <location>
        <begin position="2"/>
        <end position="40"/>
    </location>
</feature>
<keyword evidence="1" id="KW-0862">Zinc</keyword>
<evidence type="ECO:0000256" key="1">
    <source>
        <dbReference type="RuleBase" id="RU367018"/>
    </source>
</evidence>
<evidence type="ECO:0000313" key="3">
    <source>
        <dbReference type="EMBL" id="RYR48242.1"/>
    </source>
</evidence>
<reference evidence="3 4" key="1">
    <citation type="submission" date="2019-01" db="EMBL/GenBank/DDBJ databases">
        <title>Sequencing of cultivated peanut Arachis hypogaea provides insights into genome evolution and oil improvement.</title>
        <authorList>
            <person name="Chen X."/>
        </authorList>
    </citation>
    <scope>NUCLEOTIDE SEQUENCE [LARGE SCALE GENOMIC DNA]</scope>
    <source>
        <strain evidence="4">cv. Fuhuasheng</strain>
        <tissue evidence="3">Leaves</tissue>
    </source>
</reference>
<dbReference type="EMBL" id="SDMP01000007">
    <property type="protein sequence ID" value="RYR48242.1"/>
    <property type="molecule type" value="Genomic_DNA"/>
</dbReference>
<keyword evidence="1" id="KW-0539">Nucleus</keyword>
<organism evidence="3 4">
    <name type="scientific">Arachis hypogaea</name>
    <name type="common">Peanut</name>
    <dbReference type="NCBI Taxonomy" id="3818"/>
    <lineage>
        <taxon>Eukaryota</taxon>
        <taxon>Viridiplantae</taxon>
        <taxon>Streptophyta</taxon>
        <taxon>Embryophyta</taxon>
        <taxon>Tracheophyta</taxon>
        <taxon>Spermatophyta</taxon>
        <taxon>Magnoliopsida</taxon>
        <taxon>eudicotyledons</taxon>
        <taxon>Gunneridae</taxon>
        <taxon>Pentapetalae</taxon>
        <taxon>rosids</taxon>
        <taxon>fabids</taxon>
        <taxon>Fabales</taxon>
        <taxon>Fabaceae</taxon>
        <taxon>Papilionoideae</taxon>
        <taxon>50 kb inversion clade</taxon>
        <taxon>dalbergioids sensu lato</taxon>
        <taxon>Dalbergieae</taxon>
        <taxon>Pterocarpus clade</taxon>
        <taxon>Arachis</taxon>
    </lineage>
</organism>
<evidence type="ECO:0000313" key="4">
    <source>
        <dbReference type="Proteomes" id="UP000289738"/>
    </source>
</evidence>
<comment type="similarity">
    <text evidence="1">Belongs to the FHY3/FAR1 family.</text>
</comment>
<keyword evidence="1" id="KW-0863">Zinc-finger</keyword>
<comment type="caution">
    <text evidence="3">The sequence shown here is derived from an EMBL/GenBank/DDBJ whole genome shotgun (WGS) entry which is preliminary data.</text>
</comment>
<protein>
    <recommendedName>
        <fullName evidence="1">Protein FAR1-RELATED SEQUENCE</fullName>
    </recommendedName>
</protein>
<keyword evidence="1" id="KW-0479">Metal-binding</keyword>
<dbReference type="PANTHER" id="PTHR31669:SF283">
    <property type="entry name" value="PROTEIN FAR1-RELATED SEQUENCE"/>
    <property type="match status" value="1"/>
</dbReference>
<dbReference type="GO" id="GO:0006355">
    <property type="term" value="P:regulation of DNA-templated transcription"/>
    <property type="evidence" value="ECO:0007669"/>
    <property type="project" value="UniProtKB-UniRule"/>
</dbReference>
<gene>
    <name evidence="3" type="ORF">Ahy_A07g034248</name>
</gene>
<dbReference type="InterPro" id="IPR031052">
    <property type="entry name" value="FHY3/FAR1"/>
</dbReference>
<dbReference type="Pfam" id="PF10551">
    <property type="entry name" value="MULE"/>
    <property type="match status" value="1"/>
</dbReference>
<sequence>MGGRAPKGILTDQCASMQRTIETCMPTTIYRWCIWHIMNKIPSKSNGYKRHEKIEHTMSHVVWNSLTKESFDRNWNDFLMKYGIGDNKWFSNRHLWISVYFDHHFWVEMRSTQRSESMHDFFNKFIMRNNSHIQFVKQYDNCLGKRERESDTADFHTVIPCTTKFSIEAHFNSLSTIQKKGELHHKINALRFRLYISNSTFNKFTVTYDKVAAEVKWQCLLFESRGILYCHSLSALSFERSKNIKRRHTHIKSSHNKPLLEPKSKRFDNLIFQSQNICEFASESEGLTASKKKKKRIQLLSEF</sequence>
<dbReference type="STRING" id="3818.A0A445CBC2"/>
<proteinExistence type="inferred from homology"/>
<evidence type="ECO:0000259" key="2">
    <source>
        <dbReference type="Pfam" id="PF10551"/>
    </source>
</evidence>
<name>A0A445CBC2_ARAHY</name>
<dbReference type="AlphaFoldDB" id="A0A445CBC2"/>
<keyword evidence="4" id="KW-1185">Reference proteome</keyword>
<comment type="subcellular location">
    <subcellularLocation>
        <location evidence="1">Nucleus</location>
    </subcellularLocation>
</comment>
<comment type="function">
    <text evidence="1">Putative transcription activator involved in regulating light control of development.</text>
</comment>